<feature type="transmembrane region" description="Helical" evidence="1">
    <location>
        <begin position="107"/>
        <end position="128"/>
    </location>
</feature>
<dbReference type="Pfam" id="PF22564">
    <property type="entry name" value="HAAS"/>
    <property type="match status" value="1"/>
</dbReference>
<evidence type="ECO:0000313" key="3">
    <source>
        <dbReference type="Proteomes" id="UP001342826"/>
    </source>
</evidence>
<dbReference type="Proteomes" id="UP001342826">
    <property type="component" value="Unassembled WGS sequence"/>
</dbReference>
<accession>A0ABU6P1R4</accession>
<dbReference type="GeneID" id="301141299"/>
<dbReference type="EMBL" id="JARTFS010000013">
    <property type="protein sequence ID" value="MED4402928.1"/>
    <property type="molecule type" value="Genomic_DNA"/>
</dbReference>
<feature type="transmembrane region" description="Helical" evidence="1">
    <location>
        <begin position="180"/>
        <end position="201"/>
    </location>
</feature>
<evidence type="ECO:0000313" key="2">
    <source>
        <dbReference type="EMBL" id="MED4402928.1"/>
    </source>
</evidence>
<name>A0ABU6P1R4_9BACI</name>
<feature type="transmembrane region" description="Helical" evidence="1">
    <location>
        <begin position="77"/>
        <end position="95"/>
    </location>
</feature>
<dbReference type="RefSeq" id="WP_066229879.1">
    <property type="nucleotide sequence ID" value="NZ_JARTFQ010000004.1"/>
</dbReference>
<proteinExistence type="predicted"/>
<protein>
    <recommendedName>
        <fullName evidence="4">DUF1700 domain-containing protein</fullName>
    </recommendedName>
</protein>
<keyword evidence="3" id="KW-1185">Reference proteome</keyword>
<organism evidence="2 3">
    <name type="scientific">Metabacillus fastidiosus</name>
    <dbReference type="NCBI Taxonomy" id="1458"/>
    <lineage>
        <taxon>Bacteria</taxon>
        <taxon>Bacillati</taxon>
        <taxon>Bacillota</taxon>
        <taxon>Bacilli</taxon>
        <taxon>Bacillales</taxon>
        <taxon>Bacillaceae</taxon>
        <taxon>Metabacillus</taxon>
    </lineage>
</organism>
<gene>
    <name evidence="2" type="ORF">P9271_16610</name>
</gene>
<sequence>MIPFKEAFLQELKKELPCNVNKEDIIAEYSVHLDEKMEECPHLNWEDIVEQLGSPVEIAKQYEDSSLISTQFVQKNFVFCNFLFFIIGGLLTVGYHTFKHPIFTDTWLMLSKVSLVIVFIYTLFWIILGFEIGKEFGIRGKTLFSKTFLLCLIPNISLMIMTIFKMIPTAWFDPILTTPFIILCVLMTALLYPISRISYYIGVYRSL</sequence>
<keyword evidence="1" id="KW-0812">Transmembrane</keyword>
<evidence type="ECO:0008006" key="4">
    <source>
        <dbReference type="Google" id="ProtNLM"/>
    </source>
</evidence>
<keyword evidence="1" id="KW-1133">Transmembrane helix</keyword>
<keyword evidence="1" id="KW-0472">Membrane</keyword>
<evidence type="ECO:0000256" key="1">
    <source>
        <dbReference type="SAM" id="Phobius"/>
    </source>
</evidence>
<comment type="caution">
    <text evidence="2">The sequence shown here is derived from an EMBL/GenBank/DDBJ whole genome shotgun (WGS) entry which is preliminary data.</text>
</comment>
<feature type="transmembrane region" description="Helical" evidence="1">
    <location>
        <begin position="148"/>
        <end position="168"/>
    </location>
</feature>
<reference evidence="2 3" key="1">
    <citation type="submission" date="2023-03" db="EMBL/GenBank/DDBJ databases">
        <title>Bacillus Genome Sequencing.</title>
        <authorList>
            <person name="Dunlap C."/>
        </authorList>
    </citation>
    <scope>NUCLEOTIDE SEQUENCE [LARGE SCALE GENOMIC DNA]</scope>
    <source>
        <strain evidence="2 3">NRS-1717</strain>
    </source>
</reference>